<reference evidence="4 5" key="1">
    <citation type="submission" date="2021-06" db="EMBL/GenBank/DDBJ databases">
        <authorList>
            <person name="Sun Q."/>
            <person name="Li D."/>
        </authorList>
    </citation>
    <scope>NUCLEOTIDE SEQUENCE [LARGE SCALE GENOMIC DNA]</scope>
    <source>
        <strain evidence="4 5">MSJ-11</strain>
    </source>
</reference>
<dbReference type="RefSeq" id="WP_216438617.1">
    <property type="nucleotide sequence ID" value="NZ_JAHLQF010000002.1"/>
</dbReference>
<dbReference type="InterPro" id="IPR001647">
    <property type="entry name" value="HTH_TetR"/>
</dbReference>
<evidence type="ECO:0000259" key="3">
    <source>
        <dbReference type="PROSITE" id="PS50977"/>
    </source>
</evidence>
<sequence length="189" mass="22611">MTITQIKKAALLNFTEKGYDGTSLFDIAEEVGIKKQSIYSHFKNKDELFLTVMDEVINEEMNFLHHFFTHYKPDLKSYLEDFILEFKERYVNNEEYNMKFVLRMCYMPPFHLKEKVLKNFKLYFLELENLLNELFLNTKVFSDKVSRATLSFMTLLDGLLVALIYGGVERFNQKFQISWEIYWNGLLND</sequence>
<dbReference type="PANTHER" id="PTHR43479">
    <property type="entry name" value="ACREF/ENVCD OPERON REPRESSOR-RELATED"/>
    <property type="match status" value="1"/>
</dbReference>
<evidence type="ECO:0000313" key="5">
    <source>
        <dbReference type="Proteomes" id="UP000726170"/>
    </source>
</evidence>
<gene>
    <name evidence="4" type="ORF">KQI86_07270</name>
</gene>
<keyword evidence="5" id="KW-1185">Reference proteome</keyword>
<dbReference type="PROSITE" id="PS50977">
    <property type="entry name" value="HTH_TETR_2"/>
    <property type="match status" value="1"/>
</dbReference>
<keyword evidence="1 2" id="KW-0238">DNA-binding</keyword>
<name>A0ABS6EFY1_9CLOT</name>
<evidence type="ECO:0000256" key="1">
    <source>
        <dbReference type="ARBA" id="ARBA00023125"/>
    </source>
</evidence>
<protein>
    <submittedName>
        <fullName evidence="4">TetR/AcrR family transcriptional regulator</fullName>
    </submittedName>
</protein>
<feature type="domain" description="HTH tetR-type" evidence="3">
    <location>
        <begin position="1"/>
        <end position="60"/>
    </location>
</feature>
<dbReference type="Pfam" id="PF00440">
    <property type="entry name" value="TetR_N"/>
    <property type="match status" value="1"/>
</dbReference>
<organism evidence="4 5">
    <name type="scientific">Clostridium mobile</name>
    <dbReference type="NCBI Taxonomy" id="2841512"/>
    <lineage>
        <taxon>Bacteria</taxon>
        <taxon>Bacillati</taxon>
        <taxon>Bacillota</taxon>
        <taxon>Clostridia</taxon>
        <taxon>Eubacteriales</taxon>
        <taxon>Clostridiaceae</taxon>
        <taxon>Clostridium</taxon>
    </lineage>
</organism>
<dbReference type="PANTHER" id="PTHR43479:SF11">
    <property type="entry name" value="ACREF_ENVCD OPERON REPRESSOR-RELATED"/>
    <property type="match status" value="1"/>
</dbReference>
<dbReference type="Proteomes" id="UP000726170">
    <property type="component" value="Unassembled WGS sequence"/>
</dbReference>
<accession>A0ABS6EFY1</accession>
<evidence type="ECO:0000256" key="2">
    <source>
        <dbReference type="PROSITE-ProRule" id="PRU00335"/>
    </source>
</evidence>
<comment type="caution">
    <text evidence="4">The sequence shown here is derived from an EMBL/GenBank/DDBJ whole genome shotgun (WGS) entry which is preliminary data.</text>
</comment>
<dbReference type="EMBL" id="JAHLQF010000002">
    <property type="protein sequence ID" value="MBU5484126.1"/>
    <property type="molecule type" value="Genomic_DNA"/>
</dbReference>
<proteinExistence type="predicted"/>
<feature type="DNA-binding region" description="H-T-H motif" evidence="2">
    <location>
        <begin position="23"/>
        <end position="42"/>
    </location>
</feature>
<dbReference type="InterPro" id="IPR050624">
    <property type="entry name" value="HTH-type_Tx_Regulator"/>
</dbReference>
<evidence type="ECO:0000313" key="4">
    <source>
        <dbReference type="EMBL" id="MBU5484126.1"/>
    </source>
</evidence>